<organism evidence="1 3">
    <name type="scientific">Treponema socranskii subsp. socranskii VPI DR56BR1116 = ATCC 35536</name>
    <dbReference type="NCBI Taxonomy" id="1125725"/>
    <lineage>
        <taxon>Bacteria</taxon>
        <taxon>Pseudomonadati</taxon>
        <taxon>Spirochaetota</taxon>
        <taxon>Spirochaetia</taxon>
        <taxon>Spirochaetales</taxon>
        <taxon>Treponemataceae</taxon>
        <taxon>Treponema</taxon>
    </lineage>
</organism>
<sequence>MSTTEKKFMFGLPLKIILTEDGASYFISRKKKLLRFRLADNADEYGIFFNKFSPQSVQRMILLDYISKIEISTTEFVSVRQEVMDLSKIIVYSLLYKQFDREVYSALIKCACVRKYNRANPAHLIDEETSISDRQLKLMLLNKDAIIAQTRKQILDPIWQSIVDNKGYSAEEKNINLLMSEKFLNRLGLMNWYIITLFCKNEGFPEILLTVRNKLIAYMEKSRVAEYISVMIMELALNSESLNIRKEARNMYQGVDNIDSLILDTVIREKIIKELQRKRELVFLSWKLGGGASSIGRQGRLQITLYNKDDAFQEIKETIEAKKTVDTSKKTLIDFYRELPEGQEGIDLGLYYLSYLDDACKKVGVKFESLVSQFTASDLTVINLIFNF</sequence>
<evidence type="ECO:0000313" key="2">
    <source>
        <dbReference type="EMBL" id="ERJ98480.1"/>
    </source>
</evidence>
<dbReference type="EMBL" id="AVQI01000080">
    <property type="protein sequence ID" value="ERJ98480.1"/>
    <property type="molecule type" value="Genomic_DNA"/>
</dbReference>
<dbReference type="AlphaFoldDB" id="U2L2A1"/>
<dbReference type="Pfam" id="PF26329">
    <property type="entry name" value="DUF8084"/>
    <property type="match status" value="1"/>
</dbReference>
<dbReference type="InterPro" id="IPR058397">
    <property type="entry name" value="DUF8084"/>
</dbReference>
<evidence type="ECO:0000313" key="1">
    <source>
        <dbReference type="EMBL" id="ERF59606.1"/>
    </source>
</evidence>
<reference evidence="3 4" key="1">
    <citation type="submission" date="2013-08" db="EMBL/GenBank/DDBJ databases">
        <authorList>
            <person name="Durkin A.S."/>
            <person name="Haft D.R."/>
            <person name="McCorrison J."/>
            <person name="Torralba M."/>
            <person name="Gillis M."/>
            <person name="Haft D.H."/>
            <person name="Methe B."/>
            <person name="Sutton G."/>
            <person name="Nelson K.E."/>
        </authorList>
    </citation>
    <scope>NUCLEOTIDE SEQUENCE [LARGE SCALE GENOMIC DNA]</scope>
    <source>
        <strain evidence="2 4">ATCC 35536</strain>
        <strain evidence="1 3">VPI DR56BR1116</strain>
    </source>
</reference>
<dbReference type="RefSeq" id="WP_021331495.1">
    <property type="nucleotide sequence ID" value="NZ_AUZJ01000066.1"/>
</dbReference>
<name>U2L2A1_TRESO</name>
<dbReference type="EMBL" id="AUZJ01000066">
    <property type="protein sequence ID" value="ERF59606.1"/>
    <property type="molecule type" value="Genomic_DNA"/>
</dbReference>
<accession>U2L2A1</accession>
<dbReference type="OrthoDB" id="355505at2"/>
<proteinExistence type="predicted"/>
<keyword evidence="4" id="KW-1185">Reference proteome</keyword>
<dbReference type="PATRIC" id="fig|1125725.3.peg.2473"/>
<dbReference type="eggNOG" id="ENOG5033SDH">
    <property type="taxonomic scope" value="Bacteria"/>
</dbReference>
<evidence type="ECO:0000313" key="4">
    <source>
        <dbReference type="Proteomes" id="UP000016646"/>
    </source>
</evidence>
<dbReference type="STRING" id="1125725.HMPREF1325_1719"/>
<comment type="caution">
    <text evidence="1">The sequence shown here is derived from an EMBL/GenBank/DDBJ whole genome shotgun (WGS) entry which is preliminary data.</text>
</comment>
<gene>
    <name evidence="2" type="ORF">HMPREF0860_0310</name>
    <name evidence="1" type="ORF">HMPREF1325_1719</name>
</gene>
<dbReference type="Proteomes" id="UP000016646">
    <property type="component" value="Unassembled WGS sequence"/>
</dbReference>
<protein>
    <submittedName>
        <fullName evidence="1">Uncharacterized protein</fullName>
    </submittedName>
</protein>
<evidence type="ECO:0000313" key="3">
    <source>
        <dbReference type="Proteomes" id="UP000016412"/>
    </source>
</evidence>
<dbReference type="Proteomes" id="UP000016412">
    <property type="component" value="Unassembled WGS sequence"/>
</dbReference>